<keyword evidence="3 7" id="KW-0813">Transport</keyword>
<accession>A0ABR1WRY7</accession>
<evidence type="ECO:0000256" key="6">
    <source>
        <dbReference type="ARBA" id="ARBA00023136"/>
    </source>
</evidence>
<dbReference type="Pfam" id="PF06963">
    <property type="entry name" value="FPN1"/>
    <property type="match status" value="1"/>
</dbReference>
<comment type="function">
    <text evidence="7">May be involved in iron transport and iron homeostasis.</text>
</comment>
<feature type="compositionally biased region" description="Basic and acidic residues" evidence="8">
    <location>
        <begin position="19"/>
        <end position="28"/>
    </location>
</feature>
<dbReference type="SUPFAM" id="SSF103473">
    <property type="entry name" value="MFS general substrate transporter"/>
    <property type="match status" value="1"/>
</dbReference>
<keyword evidence="5 7" id="KW-1133">Transmembrane helix</keyword>
<feature type="transmembrane region" description="Helical" evidence="7">
    <location>
        <begin position="138"/>
        <end position="158"/>
    </location>
</feature>
<sequence>MASEQTPLLGTGETSGGDAPERQHHHPQEGIPRSITRALYASHVLSAWNSRLFQFGAVLYLAAIFPGTLLPMSIYAITRGLAAIVFAPAVGHYIDHGDRLQVVRVSIVGERFAVALSCAIFGLLVMRGSLSSRWKVGLLALLAFLACIEKLCSTLNLISIEKDWVVVIAGNDEAALRSLNAQMRRIDLLCKLFGPLFIALLVEISAGFAIWVNLGMSLTSVVIEYFAIARVYREVDGLQIPKNGPQVSRPDTPIDDDRAASSTLTHWRRIQAMFTKSAADFHLYFRHRALLPSMACALLYFTVLSFGGQMVTFLLASGYDSTRIGVARTFSVVFEVLATWVAPWLMGALGTVRAGLWFSTLQITMLVAGMAVFIAYREGDPVLAATGMVGSTVLSRVGLRGFDLCTQIIVQEDVKADIRGTFSSVESAWQNAFELFSYISTMIFFRPQQFMIPALASIGATAAASFCYAYFVYIRRGHLLHPEKLAGACGCWPVKERQRERLLDHINSERDI</sequence>
<feature type="transmembrane region" description="Helical" evidence="7">
    <location>
        <begin position="329"/>
        <end position="349"/>
    </location>
</feature>
<feature type="transmembrane region" description="Helical" evidence="7">
    <location>
        <begin position="52"/>
        <end position="70"/>
    </location>
</feature>
<feature type="transmembrane region" description="Helical" evidence="7">
    <location>
        <begin position="295"/>
        <end position="317"/>
    </location>
</feature>
<dbReference type="RefSeq" id="XP_066669818.1">
    <property type="nucleotide sequence ID" value="XM_066810895.1"/>
</dbReference>
<gene>
    <name evidence="9" type="ORF">PG997_006580</name>
</gene>
<keyword evidence="4 7" id="KW-0812">Transmembrane</keyword>
<evidence type="ECO:0000256" key="4">
    <source>
        <dbReference type="ARBA" id="ARBA00022692"/>
    </source>
</evidence>
<evidence type="ECO:0000256" key="8">
    <source>
        <dbReference type="SAM" id="MobiDB-lite"/>
    </source>
</evidence>
<dbReference type="PANTHER" id="PTHR11660:SF57">
    <property type="entry name" value="SOLUTE CARRIER FAMILY 40 MEMBER"/>
    <property type="match status" value="1"/>
</dbReference>
<comment type="caution">
    <text evidence="7">Lacks conserved residue(s) required for the propagation of feature annotation.</text>
</comment>
<dbReference type="GeneID" id="92043955"/>
<evidence type="ECO:0000256" key="1">
    <source>
        <dbReference type="ARBA" id="ARBA00004141"/>
    </source>
</evidence>
<evidence type="ECO:0000256" key="7">
    <source>
        <dbReference type="RuleBase" id="RU365065"/>
    </source>
</evidence>
<evidence type="ECO:0000256" key="5">
    <source>
        <dbReference type="ARBA" id="ARBA00022989"/>
    </source>
</evidence>
<dbReference type="InterPro" id="IPR036259">
    <property type="entry name" value="MFS_trans_sf"/>
</dbReference>
<evidence type="ECO:0000256" key="2">
    <source>
        <dbReference type="ARBA" id="ARBA00006279"/>
    </source>
</evidence>
<comment type="caution">
    <text evidence="9">The sequence shown here is derived from an EMBL/GenBank/DDBJ whole genome shotgun (WGS) entry which is preliminary data.</text>
</comment>
<dbReference type="PANTHER" id="PTHR11660">
    <property type="entry name" value="SOLUTE CARRIER FAMILY 40 MEMBER"/>
    <property type="match status" value="1"/>
</dbReference>
<dbReference type="Proteomes" id="UP001433268">
    <property type="component" value="Unassembled WGS sequence"/>
</dbReference>
<feature type="transmembrane region" description="Helical" evidence="7">
    <location>
        <begin position="450"/>
        <end position="474"/>
    </location>
</feature>
<reference evidence="9 10" key="1">
    <citation type="submission" date="2023-01" db="EMBL/GenBank/DDBJ databases">
        <title>Analysis of 21 Apiospora genomes using comparative genomics revels a genus with tremendous synthesis potential of carbohydrate active enzymes and secondary metabolites.</title>
        <authorList>
            <person name="Sorensen T."/>
        </authorList>
    </citation>
    <scope>NUCLEOTIDE SEQUENCE [LARGE SCALE GENOMIC DNA]</scope>
    <source>
        <strain evidence="9 10">CBS 114990</strain>
    </source>
</reference>
<keyword evidence="6 7" id="KW-0472">Membrane</keyword>
<dbReference type="CDD" id="cd17480">
    <property type="entry name" value="MFS_SLC40A1_like"/>
    <property type="match status" value="1"/>
</dbReference>
<feature type="region of interest" description="Disordered" evidence="8">
    <location>
        <begin position="1"/>
        <end position="28"/>
    </location>
</feature>
<dbReference type="InterPro" id="IPR009716">
    <property type="entry name" value="Ferroportin-1"/>
</dbReference>
<evidence type="ECO:0000256" key="3">
    <source>
        <dbReference type="ARBA" id="ARBA00022448"/>
    </source>
</evidence>
<organism evidence="9 10">
    <name type="scientific">Apiospora hydei</name>
    <dbReference type="NCBI Taxonomy" id="1337664"/>
    <lineage>
        <taxon>Eukaryota</taxon>
        <taxon>Fungi</taxon>
        <taxon>Dikarya</taxon>
        <taxon>Ascomycota</taxon>
        <taxon>Pezizomycotina</taxon>
        <taxon>Sordariomycetes</taxon>
        <taxon>Xylariomycetidae</taxon>
        <taxon>Amphisphaeriales</taxon>
        <taxon>Apiosporaceae</taxon>
        <taxon>Apiospora</taxon>
    </lineage>
</organism>
<comment type="subcellular location">
    <subcellularLocation>
        <location evidence="1 7">Membrane</location>
        <topology evidence="1 7">Multi-pass membrane protein</topology>
    </subcellularLocation>
</comment>
<dbReference type="EMBL" id="JAQQWN010000005">
    <property type="protein sequence ID" value="KAK8085309.1"/>
    <property type="molecule type" value="Genomic_DNA"/>
</dbReference>
<proteinExistence type="inferred from homology"/>
<evidence type="ECO:0000313" key="10">
    <source>
        <dbReference type="Proteomes" id="UP001433268"/>
    </source>
</evidence>
<keyword evidence="10" id="KW-1185">Reference proteome</keyword>
<feature type="transmembrane region" description="Helical" evidence="7">
    <location>
        <begin position="106"/>
        <end position="126"/>
    </location>
</feature>
<dbReference type="Gene3D" id="1.20.1250.20">
    <property type="entry name" value="MFS general substrate transporter like domains"/>
    <property type="match status" value="1"/>
</dbReference>
<protein>
    <recommendedName>
        <fullName evidence="7">Solute carrier family 40 member</fullName>
    </recommendedName>
</protein>
<feature type="transmembrane region" description="Helical" evidence="7">
    <location>
        <begin position="356"/>
        <end position="376"/>
    </location>
</feature>
<name>A0ABR1WRY7_9PEZI</name>
<feature type="transmembrane region" description="Helical" evidence="7">
    <location>
        <begin position="192"/>
        <end position="214"/>
    </location>
</feature>
<keyword evidence="7" id="KW-0406">Ion transport</keyword>
<comment type="similarity">
    <text evidence="2 7">Belongs to the ferroportin (FP) (TC 2.A.100) family. SLC40A subfamily.</text>
</comment>
<evidence type="ECO:0000313" key="9">
    <source>
        <dbReference type="EMBL" id="KAK8085309.1"/>
    </source>
</evidence>